<dbReference type="PROSITE" id="PS50011">
    <property type="entry name" value="PROTEIN_KINASE_DOM"/>
    <property type="match status" value="1"/>
</dbReference>
<feature type="transmembrane region" description="Helical" evidence="9">
    <location>
        <begin position="362"/>
        <end position="385"/>
    </location>
</feature>
<dbReference type="InterPro" id="IPR001611">
    <property type="entry name" value="Leu-rich_rpt"/>
</dbReference>
<proteinExistence type="predicted"/>
<keyword evidence="5 9" id="KW-1133">Transmembrane helix</keyword>
<evidence type="ECO:0000256" key="6">
    <source>
        <dbReference type="ARBA" id="ARBA00023136"/>
    </source>
</evidence>
<evidence type="ECO:0000256" key="4">
    <source>
        <dbReference type="ARBA" id="ARBA00022737"/>
    </source>
</evidence>
<feature type="region of interest" description="Disordered" evidence="8">
    <location>
        <begin position="244"/>
        <end position="266"/>
    </location>
</feature>
<sequence length="718" mass="78978">MVRGDMGGRWATYNIKLSCFMFFILVPEFQGCFSLNSEGLALLEFRSRVTSDPLGALLNWDARDKDPCLWSGVHCVDGEVQTLDLNGLHLGGVLAPELGNLSHLKSLVLSKNQFCGVIPEQFGQLASLEVLDLRNNNLSGTIPSEIARIRSLKRLLLSSNKFKGSIPLEIVKLDGITEMQFDMNLTLATAAEVGCVNRKVGHCEWSSNLKSLRKADSILTPLKETINHYFDLFSIYRFGKGSLRDGADQPGPSEQHSTKHEHHVADHTRRILVEQSSNIAAYPYNEGISLGDFFSAPSSMGSGSFPAVPKQKNISAPLSGVPTSGPLHPPSNTMSSSGASFGNQPMDKPNPASGSSEHTWKYVVGFSGGGILLFAAAAMLVVVYGRAARDIRPWKSGLSGQLQKAFVTGVPKLNSAELETACEDFSNIINVQDVVTVYKGTLSSGVEIAVASTAVSSIKDWTKYAEVAFRKKIAALSRVNHKNFVNLIGYCEEDEPFVRMMVFEYAPNGSLFEHLHVKELEHLDWSTRMRIIMGIGYCLQHLHSLNPPLVHSCLSTKNIYMTDDYAAKIADVAFWANLVRTSKNSGDIDGEQNELPPLDDVDNDVYSFGVLLLETVTGKLPHSDEYGSLLQWAQEYLNDNSRIGSLIDPSLKSFKHGELEIIGEAIQECTQKDPRKRPTMKEVVSKLREVLDISPESATPRLSPLWWAELEILSSEAA</sequence>
<evidence type="ECO:0000259" key="10">
    <source>
        <dbReference type="PROSITE" id="PS50011"/>
    </source>
</evidence>
<evidence type="ECO:0000256" key="2">
    <source>
        <dbReference type="ARBA" id="ARBA00022692"/>
    </source>
</evidence>
<keyword evidence="3" id="KW-0732">Signal</keyword>
<keyword evidence="1" id="KW-0433">Leucine-rich repeat</keyword>
<name>A0AAV1BVZ3_OLDCO</name>
<evidence type="ECO:0000256" key="1">
    <source>
        <dbReference type="ARBA" id="ARBA00022614"/>
    </source>
</evidence>
<dbReference type="Pfam" id="PF08263">
    <property type="entry name" value="LRRNT_2"/>
    <property type="match status" value="1"/>
</dbReference>
<dbReference type="InterPro" id="IPR032675">
    <property type="entry name" value="LRR_dom_sf"/>
</dbReference>
<dbReference type="GO" id="GO:0012505">
    <property type="term" value="C:endomembrane system"/>
    <property type="evidence" value="ECO:0007669"/>
    <property type="project" value="UniProtKB-SubCell"/>
</dbReference>
<evidence type="ECO:0000313" key="11">
    <source>
        <dbReference type="EMBL" id="CAI9087262.1"/>
    </source>
</evidence>
<dbReference type="InterPro" id="IPR000719">
    <property type="entry name" value="Prot_kinase_dom"/>
</dbReference>
<evidence type="ECO:0000256" key="5">
    <source>
        <dbReference type="ARBA" id="ARBA00022989"/>
    </source>
</evidence>
<reference evidence="11" key="1">
    <citation type="submission" date="2023-03" db="EMBL/GenBank/DDBJ databases">
        <authorList>
            <person name="Julca I."/>
        </authorList>
    </citation>
    <scope>NUCLEOTIDE SEQUENCE</scope>
</reference>
<keyword evidence="12" id="KW-1185">Reference proteome</keyword>
<evidence type="ECO:0000256" key="8">
    <source>
        <dbReference type="SAM" id="MobiDB-lite"/>
    </source>
</evidence>
<dbReference type="Pfam" id="PF07714">
    <property type="entry name" value="PK_Tyr_Ser-Thr"/>
    <property type="match status" value="1"/>
</dbReference>
<keyword evidence="4" id="KW-0677">Repeat</keyword>
<feature type="domain" description="Protein kinase" evidence="10">
    <location>
        <begin position="423"/>
        <end position="691"/>
    </location>
</feature>
<dbReference type="Pfam" id="PF13855">
    <property type="entry name" value="LRR_8"/>
    <property type="match status" value="1"/>
</dbReference>
<gene>
    <name evidence="11" type="ORF">OLC1_LOCUS131</name>
</gene>
<dbReference type="Gene3D" id="3.80.10.10">
    <property type="entry name" value="Ribonuclease Inhibitor"/>
    <property type="match status" value="1"/>
</dbReference>
<dbReference type="InterPro" id="IPR011009">
    <property type="entry name" value="Kinase-like_dom_sf"/>
</dbReference>
<dbReference type="FunFam" id="3.80.10.10:FF:000627">
    <property type="entry name" value="Probable leucine-rich repeat receptor-like protein kinase At2g33170"/>
    <property type="match status" value="1"/>
</dbReference>
<comment type="subcellular location">
    <subcellularLocation>
        <location evidence="7">Endomembrane system</location>
        <topology evidence="7">Single-pass type I membrane protein</topology>
    </subcellularLocation>
</comment>
<keyword evidence="2 9" id="KW-0812">Transmembrane</keyword>
<organism evidence="11 12">
    <name type="scientific">Oldenlandia corymbosa var. corymbosa</name>
    <dbReference type="NCBI Taxonomy" id="529605"/>
    <lineage>
        <taxon>Eukaryota</taxon>
        <taxon>Viridiplantae</taxon>
        <taxon>Streptophyta</taxon>
        <taxon>Embryophyta</taxon>
        <taxon>Tracheophyta</taxon>
        <taxon>Spermatophyta</taxon>
        <taxon>Magnoliopsida</taxon>
        <taxon>eudicotyledons</taxon>
        <taxon>Gunneridae</taxon>
        <taxon>Pentapetalae</taxon>
        <taxon>asterids</taxon>
        <taxon>lamiids</taxon>
        <taxon>Gentianales</taxon>
        <taxon>Rubiaceae</taxon>
        <taxon>Rubioideae</taxon>
        <taxon>Spermacoceae</taxon>
        <taxon>Hedyotis-Oldenlandia complex</taxon>
        <taxon>Oldenlandia</taxon>
    </lineage>
</organism>
<feature type="compositionally biased region" description="Polar residues" evidence="8">
    <location>
        <begin position="330"/>
        <end position="343"/>
    </location>
</feature>
<dbReference type="EMBL" id="OX459118">
    <property type="protein sequence ID" value="CAI9087262.1"/>
    <property type="molecule type" value="Genomic_DNA"/>
</dbReference>
<evidence type="ECO:0000256" key="3">
    <source>
        <dbReference type="ARBA" id="ARBA00022729"/>
    </source>
</evidence>
<dbReference type="InterPro" id="IPR001245">
    <property type="entry name" value="Ser-Thr/Tyr_kinase_cat_dom"/>
</dbReference>
<evidence type="ECO:0000313" key="12">
    <source>
        <dbReference type="Proteomes" id="UP001161247"/>
    </source>
</evidence>
<dbReference type="PANTHER" id="PTHR46084:SF1">
    <property type="entry name" value="PROTEIN MALE DISCOVERER 2"/>
    <property type="match status" value="1"/>
</dbReference>
<protein>
    <submittedName>
        <fullName evidence="11">OLC1v1021295C1</fullName>
    </submittedName>
</protein>
<dbReference type="SUPFAM" id="SSF56112">
    <property type="entry name" value="Protein kinase-like (PK-like)"/>
    <property type="match status" value="1"/>
</dbReference>
<keyword evidence="6 9" id="KW-0472">Membrane</keyword>
<dbReference type="AlphaFoldDB" id="A0AAV1BVZ3"/>
<evidence type="ECO:0000256" key="7">
    <source>
        <dbReference type="ARBA" id="ARBA00046288"/>
    </source>
</evidence>
<dbReference type="GO" id="GO:0005524">
    <property type="term" value="F:ATP binding"/>
    <property type="evidence" value="ECO:0007669"/>
    <property type="project" value="InterPro"/>
</dbReference>
<dbReference type="GO" id="GO:0004672">
    <property type="term" value="F:protein kinase activity"/>
    <property type="evidence" value="ECO:0007669"/>
    <property type="project" value="InterPro"/>
</dbReference>
<evidence type="ECO:0000256" key="9">
    <source>
        <dbReference type="SAM" id="Phobius"/>
    </source>
</evidence>
<dbReference type="Gene3D" id="1.10.510.10">
    <property type="entry name" value="Transferase(Phosphotransferase) domain 1"/>
    <property type="match status" value="1"/>
</dbReference>
<feature type="region of interest" description="Disordered" evidence="8">
    <location>
        <begin position="305"/>
        <end position="354"/>
    </location>
</feature>
<dbReference type="PANTHER" id="PTHR46084">
    <property type="entry name" value="PROTEIN MALE DISCOVERER 2"/>
    <property type="match status" value="1"/>
</dbReference>
<accession>A0AAV1BVZ3</accession>
<dbReference type="Proteomes" id="UP001161247">
    <property type="component" value="Chromosome 1"/>
</dbReference>
<dbReference type="InterPro" id="IPR013210">
    <property type="entry name" value="LRR_N_plant-typ"/>
</dbReference>
<dbReference type="SUPFAM" id="SSF52058">
    <property type="entry name" value="L domain-like"/>
    <property type="match status" value="1"/>
</dbReference>
<dbReference type="FunFam" id="3.30.200.20:FF:000489">
    <property type="entry name" value="Inactive receptor-like serine/threonine-protein kinase"/>
    <property type="match status" value="1"/>
</dbReference>
<dbReference type="Gene3D" id="3.30.200.20">
    <property type="entry name" value="Phosphorylase Kinase, domain 1"/>
    <property type="match status" value="1"/>
</dbReference>